<name>E9H4P7_DAPPU</name>
<organism evidence="3 4">
    <name type="scientific">Daphnia pulex</name>
    <name type="common">Water flea</name>
    <dbReference type="NCBI Taxonomy" id="6669"/>
    <lineage>
        <taxon>Eukaryota</taxon>
        <taxon>Metazoa</taxon>
        <taxon>Ecdysozoa</taxon>
        <taxon>Arthropoda</taxon>
        <taxon>Crustacea</taxon>
        <taxon>Branchiopoda</taxon>
        <taxon>Diplostraca</taxon>
        <taxon>Cladocera</taxon>
        <taxon>Anomopoda</taxon>
        <taxon>Daphniidae</taxon>
        <taxon>Daphnia</taxon>
    </lineage>
</organism>
<dbReference type="Pfam" id="PF16033">
    <property type="entry name" value="DUF4789"/>
    <property type="match status" value="1"/>
</dbReference>
<evidence type="ECO:0000313" key="4">
    <source>
        <dbReference type="Proteomes" id="UP000000305"/>
    </source>
</evidence>
<dbReference type="PANTHER" id="PTHR21177:SF7">
    <property type="entry name" value="GH11627P"/>
    <property type="match status" value="1"/>
</dbReference>
<dbReference type="EMBL" id="GL732592">
    <property type="protein sequence ID" value="EFX73318.1"/>
    <property type="molecule type" value="Genomic_DNA"/>
</dbReference>
<feature type="chain" id="PRO_5003238020" description="DUF4789 domain-containing protein" evidence="1">
    <location>
        <begin position="21"/>
        <end position="309"/>
    </location>
</feature>
<dbReference type="PANTHER" id="PTHR21177">
    <property type="entry name" value="IP06524P-RELATED"/>
    <property type="match status" value="1"/>
</dbReference>
<keyword evidence="4" id="KW-1185">Reference proteome</keyword>
<gene>
    <name evidence="3" type="ORF">DAPPUDRAFT_253378</name>
</gene>
<dbReference type="Proteomes" id="UP000000305">
    <property type="component" value="Unassembled WGS sequence"/>
</dbReference>
<feature type="domain" description="DUF4789" evidence="2">
    <location>
        <begin position="159"/>
        <end position="258"/>
    </location>
</feature>
<dbReference type="AlphaFoldDB" id="E9H4P7"/>
<proteinExistence type="predicted"/>
<dbReference type="InterPro" id="IPR031993">
    <property type="entry name" value="DUF4789"/>
</dbReference>
<sequence>MDGVIISSLLIASLLSLAFSSSTQQQSLSGNSTEFKTSYKESHKFSQLNKKIKKWLETNEETFDAGNEMIISDTPTSAIDQPFPANGSIPDDGCGSTSVRFDDGNCYPLMGRKPCGDPQLWVTVDPHTFKGRCTPRLCGRDRVFVARTGLCHDIYDTSECLGGRRLYYSPYGDAVCDCPIGQFPFPYPQDDCVALFTQGPCPFGQVVNITSDGSMSCMKSNCPTIYESDEFSSKLWKQKQMVPTSDGKCYELGSADPCSNDDETSSLLGFDMLKNELVCVDVTDPSSPYFFSKEENDLLDSVFDGVYQE</sequence>
<dbReference type="HOGENOM" id="CLU_053929_0_0_1"/>
<dbReference type="OrthoDB" id="6347202at2759"/>
<evidence type="ECO:0000259" key="2">
    <source>
        <dbReference type="Pfam" id="PF16033"/>
    </source>
</evidence>
<keyword evidence="1" id="KW-0732">Signal</keyword>
<feature type="signal peptide" evidence="1">
    <location>
        <begin position="1"/>
        <end position="20"/>
    </location>
</feature>
<dbReference type="KEGG" id="dpx:DAPPUDRAFT_253378"/>
<accession>E9H4P7</accession>
<evidence type="ECO:0000256" key="1">
    <source>
        <dbReference type="SAM" id="SignalP"/>
    </source>
</evidence>
<protein>
    <recommendedName>
        <fullName evidence="2">DUF4789 domain-containing protein</fullName>
    </recommendedName>
</protein>
<reference evidence="3 4" key="1">
    <citation type="journal article" date="2011" name="Science">
        <title>The ecoresponsive genome of Daphnia pulex.</title>
        <authorList>
            <person name="Colbourne J.K."/>
            <person name="Pfrender M.E."/>
            <person name="Gilbert D."/>
            <person name="Thomas W.K."/>
            <person name="Tucker A."/>
            <person name="Oakley T.H."/>
            <person name="Tokishita S."/>
            <person name="Aerts A."/>
            <person name="Arnold G.J."/>
            <person name="Basu M.K."/>
            <person name="Bauer D.J."/>
            <person name="Caceres C.E."/>
            <person name="Carmel L."/>
            <person name="Casola C."/>
            <person name="Choi J.H."/>
            <person name="Detter J.C."/>
            <person name="Dong Q."/>
            <person name="Dusheyko S."/>
            <person name="Eads B.D."/>
            <person name="Frohlich T."/>
            <person name="Geiler-Samerotte K.A."/>
            <person name="Gerlach D."/>
            <person name="Hatcher P."/>
            <person name="Jogdeo S."/>
            <person name="Krijgsveld J."/>
            <person name="Kriventseva E.V."/>
            <person name="Kultz D."/>
            <person name="Laforsch C."/>
            <person name="Lindquist E."/>
            <person name="Lopez J."/>
            <person name="Manak J.R."/>
            <person name="Muller J."/>
            <person name="Pangilinan J."/>
            <person name="Patwardhan R.P."/>
            <person name="Pitluck S."/>
            <person name="Pritham E.J."/>
            <person name="Rechtsteiner A."/>
            <person name="Rho M."/>
            <person name="Rogozin I.B."/>
            <person name="Sakarya O."/>
            <person name="Salamov A."/>
            <person name="Schaack S."/>
            <person name="Shapiro H."/>
            <person name="Shiga Y."/>
            <person name="Skalitzky C."/>
            <person name="Smith Z."/>
            <person name="Souvorov A."/>
            <person name="Sung W."/>
            <person name="Tang Z."/>
            <person name="Tsuchiya D."/>
            <person name="Tu H."/>
            <person name="Vos H."/>
            <person name="Wang M."/>
            <person name="Wolf Y.I."/>
            <person name="Yamagata H."/>
            <person name="Yamada T."/>
            <person name="Ye Y."/>
            <person name="Shaw J.R."/>
            <person name="Andrews J."/>
            <person name="Crease T.J."/>
            <person name="Tang H."/>
            <person name="Lucas S.M."/>
            <person name="Robertson H.M."/>
            <person name="Bork P."/>
            <person name="Koonin E.V."/>
            <person name="Zdobnov E.M."/>
            <person name="Grigoriev I.V."/>
            <person name="Lynch M."/>
            <person name="Boore J.L."/>
        </authorList>
    </citation>
    <scope>NUCLEOTIDE SEQUENCE [LARGE SCALE GENOMIC DNA]</scope>
</reference>
<dbReference type="InParanoid" id="E9H4P7"/>
<dbReference type="PhylomeDB" id="E9H4P7"/>
<evidence type="ECO:0000313" key="3">
    <source>
        <dbReference type="EMBL" id="EFX73318.1"/>
    </source>
</evidence>